<dbReference type="Proteomes" id="UP001595191">
    <property type="component" value="Unassembled WGS sequence"/>
</dbReference>
<evidence type="ECO:0000313" key="1">
    <source>
        <dbReference type="EMBL" id="MFH6603576.1"/>
    </source>
</evidence>
<evidence type="ECO:0000313" key="2">
    <source>
        <dbReference type="Proteomes" id="UP001595191"/>
    </source>
</evidence>
<gene>
    <name evidence="1" type="ORF">ACEZ3G_08815</name>
</gene>
<keyword evidence="2" id="KW-1185">Reference proteome</keyword>
<protein>
    <submittedName>
        <fullName evidence="1">Uncharacterized protein</fullName>
    </submittedName>
</protein>
<sequence length="46" mass="5424">MNPVYKKQYESVTLASYVKNAERMNAPFEKYPKDYIAFSMRKVSIS</sequence>
<dbReference type="EMBL" id="JBHFPV010000001">
    <property type="protein sequence ID" value="MFH6603576.1"/>
    <property type="molecule type" value="Genomic_DNA"/>
</dbReference>
<reference evidence="1" key="1">
    <citation type="submission" date="2024-09" db="EMBL/GenBank/DDBJ databases">
        <authorList>
            <person name="Liu J."/>
        </authorList>
    </citation>
    <scope>NUCLEOTIDE SEQUENCE</scope>
    <source>
        <strain evidence="1">NBU2967</strain>
    </source>
</reference>
<comment type="caution">
    <text evidence="1">The sequence shown here is derived from an EMBL/GenBank/DDBJ whole genome shotgun (WGS) entry which is preliminary data.</text>
</comment>
<accession>A0ACC7LIN6</accession>
<organism evidence="1 2">
    <name type="scientific">Meishania litoralis</name>
    <dbReference type="NCBI Taxonomy" id="3434685"/>
    <lineage>
        <taxon>Bacteria</taxon>
        <taxon>Pseudomonadati</taxon>
        <taxon>Bacteroidota</taxon>
        <taxon>Flavobacteriia</taxon>
        <taxon>Flavobacteriales</taxon>
        <taxon>Flavobacteriaceae</taxon>
        <taxon>Meishania</taxon>
    </lineage>
</organism>
<name>A0ACC7LIN6_9FLAO</name>
<proteinExistence type="predicted"/>